<dbReference type="Proteomes" id="UP000245207">
    <property type="component" value="Unassembled WGS sequence"/>
</dbReference>
<dbReference type="OrthoDB" id="97518at2759"/>
<dbReference type="InterPro" id="IPR007612">
    <property type="entry name" value="LOR"/>
</dbReference>
<accession>A0A2U1MD14</accession>
<dbReference type="PANTHER" id="PTHR31087:SF122">
    <property type="entry name" value="TUBBY-LIKE PROTEIN"/>
    <property type="match status" value="1"/>
</dbReference>
<evidence type="ECO:0000256" key="1">
    <source>
        <dbReference type="ARBA" id="ARBA00005437"/>
    </source>
</evidence>
<dbReference type="SUPFAM" id="SSF54518">
    <property type="entry name" value="Tubby C-terminal domain-like"/>
    <property type="match status" value="1"/>
</dbReference>
<gene>
    <name evidence="2" type="ORF">CTI12_AA394850</name>
</gene>
<reference evidence="2 3" key="1">
    <citation type="journal article" date="2018" name="Mol. Plant">
        <title>The genome of Artemisia annua provides insight into the evolution of Asteraceae family and artemisinin biosynthesis.</title>
        <authorList>
            <person name="Shen Q."/>
            <person name="Zhang L."/>
            <person name="Liao Z."/>
            <person name="Wang S."/>
            <person name="Yan T."/>
            <person name="Shi P."/>
            <person name="Liu M."/>
            <person name="Fu X."/>
            <person name="Pan Q."/>
            <person name="Wang Y."/>
            <person name="Lv Z."/>
            <person name="Lu X."/>
            <person name="Zhang F."/>
            <person name="Jiang W."/>
            <person name="Ma Y."/>
            <person name="Chen M."/>
            <person name="Hao X."/>
            <person name="Li L."/>
            <person name="Tang Y."/>
            <person name="Lv G."/>
            <person name="Zhou Y."/>
            <person name="Sun X."/>
            <person name="Brodelius P.E."/>
            <person name="Rose J.K.C."/>
            <person name="Tang K."/>
        </authorList>
    </citation>
    <scope>NUCLEOTIDE SEQUENCE [LARGE SCALE GENOMIC DNA]</scope>
    <source>
        <strain evidence="3">cv. Huhao1</strain>
        <tissue evidence="2">Leaf</tissue>
    </source>
</reference>
<dbReference type="PANTHER" id="PTHR31087">
    <property type="match status" value="1"/>
</dbReference>
<proteinExistence type="inferred from homology"/>
<comment type="caution">
    <text evidence="2">The sequence shown here is derived from an EMBL/GenBank/DDBJ whole genome shotgun (WGS) entry which is preliminary data.</text>
</comment>
<dbReference type="Gene3D" id="2.40.160.200">
    <property type="entry name" value="LURP1-related"/>
    <property type="match status" value="1"/>
</dbReference>
<dbReference type="InterPro" id="IPR038595">
    <property type="entry name" value="LOR_sf"/>
</dbReference>
<name>A0A2U1MD14_ARTAN</name>
<dbReference type="InterPro" id="IPR025659">
    <property type="entry name" value="Tubby-like_C"/>
</dbReference>
<comment type="similarity">
    <text evidence="1">Belongs to the LOR family.</text>
</comment>
<organism evidence="2 3">
    <name type="scientific">Artemisia annua</name>
    <name type="common">Sweet wormwood</name>
    <dbReference type="NCBI Taxonomy" id="35608"/>
    <lineage>
        <taxon>Eukaryota</taxon>
        <taxon>Viridiplantae</taxon>
        <taxon>Streptophyta</taxon>
        <taxon>Embryophyta</taxon>
        <taxon>Tracheophyta</taxon>
        <taxon>Spermatophyta</taxon>
        <taxon>Magnoliopsida</taxon>
        <taxon>eudicotyledons</taxon>
        <taxon>Gunneridae</taxon>
        <taxon>Pentapetalae</taxon>
        <taxon>asterids</taxon>
        <taxon>campanulids</taxon>
        <taxon>Asterales</taxon>
        <taxon>Asteraceae</taxon>
        <taxon>Asteroideae</taxon>
        <taxon>Anthemideae</taxon>
        <taxon>Artemisiinae</taxon>
        <taxon>Artemisia</taxon>
    </lineage>
</organism>
<keyword evidence="3" id="KW-1185">Reference proteome</keyword>
<dbReference type="STRING" id="35608.A0A2U1MD14"/>
<evidence type="ECO:0000313" key="3">
    <source>
        <dbReference type="Proteomes" id="UP000245207"/>
    </source>
</evidence>
<dbReference type="Pfam" id="PF04525">
    <property type="entry name" value="LOR"/>
    <property type="match status" value="1"/>
</dbReference>
<dbReference type="EMBL" id="PKPP01005702">
    <property type="protein sequence ID" value="PWA59159.1"/>
    <property type="molecule type" value="Genomic_DNA"/>
</dbReference>
<sequence>MAPYPFDLIVDLNSGGNLVITDMNHKVLLKVKSCNTTFHHGRMLLHADGTPIVRVREKILSKHNRWKVFKGDSTSSSNMLFSTKQPSIIQFKTSLHVFLANKMNEKDVCDFKIKGSWSKKKCTIYMGDSHSSTIIAQMRKMQKSKKDKFDKDKFVVTISPNVDYAFVITLIAIVDAMKNLDKEYAEQISTSTSQVIGATAS</sequence>
<dbReference type="AlphaFoldDB" id="A0A2U1MD14"/>
<protein>
    <submittedName>
        <fullName evidence="2">LURP1-like domain-containing protein</fullName>
    </submittedName>
</protein>
<evidence type="ECO:0000313" key="2">
    <source>
        <dbReference type="EMBL" id="PWA59159.1"/>
    </source>
</evidence>